<dbReference type="STRING" id="688.A6E04_15045"/>
<dbReference type="Pfam" id="PF03895">
    <property type="entry name" value="YadA_anchor"/>
    <property type="match status" value="1"/>
</dbReference>
<keyword evidence="4" id="KW-0812">Transmembrane</keyword>
<evidence type="ECO:0000313" key="11">
    <source>
        <dbReference type="EMBL" id="OCH20503.1"/>
    </source>
</evidence>
<evidence type="ECO:0000259" key="10">
    <source>
        <dbReference type="Pfam" id="PF03895"/>
    </source>
</evidence>
<evidence type="ECO:0000256" key="5">
    <source>
        <dbReference type="ARBA" id="ARBA00022729"/>
    </source>
</evidence>
<gene>
    <name evidence="11" type="ORF">A6E04_15045</name>
</gene>
<reference evidence="11 12" key="1">
    <citation type="submission" date="2016-06" db="EMBL/GenBank/DDBJ databases">
        <authorList>
            <person name="Kjaerup R.B."/>
            <person name="Dalgaard T.S."/>
            <person name="Juul-Madsen H.R."/>
        </authorList>
    </citation>
    <scope>NUCLEOTIDE SEQUENCE [LARGE SCALE GENOMIC DNA]</scope>
    <source>
        <strain evidence="11 12">1S159</strain>
    </source>
</reference>
<dbReference type="GO" id="GO:0009986">
    <property type="term" value="C:cell surface"/>
    <property type="evidence" value="ECO:0007669"/>
    <property type="project" value="UniProtKB-SubCell"/>
</dbReference>
<feature type="compositionally biased region" description="Pro residues" evidence="8">
    <location>
        <begin position="163"/>
        <end position="172"/>
    </location>
</feature>
<evidence type="ECO:0000256" key="7">
    <source>
        <dbReference type="ARBA" id="ARBA00023237"/>
    </source>
</evidence>
<keyword evidence="7" id="KW-0998">Cell outer membrane</keyword>
<proteinExistence type="predicted"/>
<evidence type="ECO:0000256" key="4">
    <source>
        <dbReference type="ARBA" id="ARBA00022692"/>
    </source>
</evidence>
<feature type="region of interest" description="Disordered" evidence="8">
    <location>
        <begin position="36"/>
        <end position="216"/>
    </location>
</feature>
<dbReference type="SUPFAM" id="SSF54523">
    <property type="entry name" value="Pili subunits"/>
    <property type="match status" value="1"/>
</dbReference>
<accession>A0A1B9NXP2</accession>
<dbReference type="OrthoDB" id="5830078at2"/>
<dbReference type="EMBL" id="MAJU01000012">
    <property type="protein sequence ID" value="OCH20503.1"/>
    <property type="molecule type" value="Genomic_DNA"/>
</dbReference>
<evidence type="ECO:0000256" key="3">
    <source>
        <dbReference type="ARBA" id="ARBA00022452"/>
    </source>
</evidence>
<sequence>MINIESYKMKKTILALSLTAIFSSSVMAETIQNPAELPGIDNSIPSVPERPSPDFGSTPDWGLGPTQPPMVTEPEWQVPSNPVERPQPDSPVERPQPTDPDFGQAIPTQPPVDNTPNRPTPDYGDTPHWGIGPDKPVDRPEPVDPDFGQSVPEQPPVDNTPDRPNPGVPTQPPVDNSPERPQPQEPTQPPVDDNSPERPTPDYGDTPDWGIPHTTDGERITTLENDFKTMAEENNRRFNEQDEKIDGVRAGLHAVANARPFVTSGEFAIGAGVGFSGSKEALALGGAYGINEQLSVSGTFHYESSGSYSSSDVAGGVGVQYSFK</sequence>
<feature type="domain" description="Trimeric autotransporter adhesin YadA-like C-terminal membrane anchor" evidence="10">
    <location>
        <begin position="264"/>
        <end position="323"/>
    </location>
</feature>
<dbReference type="AlphaFoldDB" id="A0A1B9NXP2"/>
<evidence type="ECO:0000313" key="12">
    <source>
        <dbReference type="Proteomes" id="UP000093523"/>
    </source>
</evidence>
<feature type="compositionally biased region" description="Pro residues" evidence="8">
    <location>
        <begin position="180"/>
        <end position="189"/>
    </location>
</feature>
<evidence type="ECO:0000256" key="2">
    <source>
        <dbReference type="ARBA" id="ARBA00004442"/>
    </source>
</evidence>
<dbReference type="Gene3D" id="3.30.1300.30">
    <property type="entry name" value="GSPII I/J protein-like"/>
    <property type="match status" value="1"/>
</dbReference>
<protein>
    <recommendedName>
        <fullName evidence="10">Trimeric autotransporter adhesin YadA-like C-terminal membrane anchor domain-containing protein</fullName>
    </recommendedName>
</protein>
<feature type="signal peptide" evidence="9">
    <location>
        <begin position="1"/>
        <end position="28"/>
    </location>
</feature>
<evidence type="ECO:0000256" key="6">
    <source>
        <dbReference type="ARBA" id="ARBA00023136"/>
    </source>
</evidence>
<evidence type="ECO:0000256" key="1">
    <source>
        <dbReference type="ARBA" id="ARBA00004241"/>
    </source>
</evidence>
<comment type="subcellular location">
    <subcellularLocation>
        <location evidence="2">Cell outer membrane</location>
    </subcellularLocation>
    <subcellularLocation>
        <location evidence="1">Cell surface</location>
    </subcellularLocation>
</comment>
<dbReference type="InterPro" id="IPR005594">
    <property type="entry name" value="YadA_C"/>
</dbReference>
<evidence type="ECO:0000256" key="9">
    <source>
        <dbReference type="SAM" id="SignalP"/>
    </source>
</evidence>
<dbReference type="Proteomes" id="UP000093523">
    <property type="component" value="Unassembled WGS sequence"/>
</dbReference>
<keyword evidence="3" id="KW-1134">Transmembrane beta strand</keyword>
<keyword evidence="5 9" id="KW-0732">Signal</keyword>
<comment type="caution">
    <text evidence="11">The sequence shown here is derived from an EMBL/GenBank/DDBJ whole genome shotgun (WGS) entry which is preliminary data.</text>
</comment>
<name>A0A1B9NXP2_ALILO</name>
<organism evidence="11 12">
    <name type="scientific">Aliivibrio logei</name>
    <name type="common">Vibrio logei</name>
    <dbReference type="NCBI Taxonomy" id="688"/>
    <lineage>
        <taxon>Bacteria</taxon>
        <taxon>Pseudomonadati</taxon>
        <taxon>Pseudomonadota</taxon>
        <taxon>Gammaproteobacteria</taxon>
        <taxon>Vibrionales</taxon>
        <taxon>Vibrionaceae</taxon>
        <taxon>Aliivibrio</taxon>
    </lineage>
</organism>
<dbReference type="GO" id="GO:0009279">
    <property type="term" value="C:cell outer membrane"/>
    <property type="evidence" value="ECO:0007669"/>
    <property type="project" value="UniProtKB-SubCell"/>
</dbReference>
<feature type="chain" id="PRO_5008632301" description="Trimeric autotransporter adhesin YadA-like C-terminal membrane anchor domain-containing protein" evidence="9">
    <location>
        <begin position="29"/>
        <end position="324"/>
    </location>
</feature>
<dbReference type="InterPro" id="IPR045584">
    <property type="entry name" value="Pilin-like"/>
</dbReference>
<keyword evidence="6" id="KW-0472">Membrane</keyword>
<evidence type="ECO:0000256" key="8">
    <source>
        <dbReference type="SAM" id="MobiDB-lite"/>
    </source>
</evidence>